<evidence type="ECO:0000256" key="15">
    <source>
        <dbReference type="RuleBase" id="RU362114"/>
    </source>
</evidence>
<dbReference type="FunFam" id="3.90.228.10:FF:000002">
    <property type="entry name" value="Poly [ADP-ribose] polymerase"/>
    <property type="match status" value="1"/>
</dbReference>
<comment type="subcellular location">
    <subcellularLocation>
        <location evidence="1">Nucleus</location>
    </subcellularLocation>
</comment>
<feature type="compositionally biased region" description="Acidic residues" evidence="16">
    <location>
        <begin position="187"/>
        <end position="203"/>
    </location>
</feature>
<evidence type="ECO:0000256" key="8">
    <source>
        <dbReference type="ARBA" id="ARBA00022771"/>
    </source>
</evidence>
<evidence type="ECO:0000259" key="17">
    <source>
        <dbReference type="PROSITE" id="PS50918"/>
    </source>
</evidence>
<dbReference type="CDD" id="cd01437">
    <property type="entry name" value="parp_like"/>
    <property type="match status" value="1"/>
</dbReference>
<dbReference type="GO" id="GO:0003950">
    <property type="term" value="F:NAD+ poly-ADP-ribosyltransferase activity"/>
    <property type="evidence" value="ECO:0007669"/>
    <property type="project" value="UniProtKB-UniRule"/>
</dbReference>
<dbReference type="PROSITE" id="PS51059">
    <property type="entry name" value="PARP_CATALYTIC"/>
    <property type="match status" value="1"/>
</dbReference>
<dbReference type="InterPro" id="IPR050800">
    <property type="entry name" value="ARTD/PARP"/>
</dbReference>
<evidence type="ECO:0000256" key="13">
    <source>
        <dbReference type="ARBA" id="ARBA00024347"/>
    </source>
</evidence>
<dbReference type="SUPFAM" id="SSF117839">
    <property type="entry name" value="WWE domain"/>
    <property type="match status" value="2"/>
</dbReference>
<dbReference type="SUPFAM" id="SSF47587">
    <property type="entry name" value="Domain of poly(ADP-ribose) polymerase"/>
    <property type="match status" value="1"/>
</dbReference>
<feature type="region of interest" description="Disordered" evidence="16">
    <location>
        <begin position="1"/>
        <end position="24"/>
    </location>
</feature>
<feature type="domain" description="WWE" evidence="17">
    <location>
        <begin position="102"/>
        <end position="178"/>
    </location>
</feature>
<dbReference type="Pfam" id="PF02825">
    <property type="entry name" value="WWE"/>
    <property type="match status" value="2"/>
</dbReference>
<dbReference type="Gene3D" id="2.20.140.10">
    <property type="entry name" value="WGR domain"/>
    <property type="match status" value="1"/>
</dbReference>
<dbReference type="PANTHER" id="PTHR10459:SF60">
    <property type="entry name" value="POLY [ADP-RIBOSE] POLYMERASE 2"/>
    <property type="match status" value="1"/>
</dbReference>
<evidence type="ECO:0000256" key="3">
    <source>
        <dbReference type="ARBA" id="ARBA00022679"/>
    </source>
</evidence>
<feature type="region of interest" description="Disordered" evidence="16">
    <location>
        <begin position="179"/>
        <end position="238"/>
    </location>
</feature>
<comment type="similarity">
    <text evidence="13">Belongs to the ARTD/PARP family.</text>
</comment>
<keyword evidence="2 15" id="KW-0328">Glycosyltransferase</keyword>
<keyword evidence="5" id="KW-0479">Metal-binding</keyword>
<dbReference type="PANTHER" id="PTHR10459">
    <property type="entry name" value="DNA LIGASE"/>
    <property type="match status" value="1"/>
</dbReference>
<keyword evidence="8" id="KW-0863">Zinc-finger</keyword>
<organism evidence="21">
    <name type="scientific">Arion vulgaris</name>
    <dbReference type="NCBI Taxonomy" id="1028688"/>
    <lineage>
        <taxon>Eukaryota</taxon>
        <taxon>Metazoa</taxon>
        <taxon>Spiralia</taxon>
        <taxon>Lophotrochozoa</taxon>
        <taxon>Mollusca</taxon>
        <taxon>Gastropoda</taxon>
        <taxon>Heterobranchia</taxon>
        <taxon>Euthyneura</taxon>
        <taxon>Panpulmonata</taxon>
        <taxon>Eupulmonata</taxon>
        <taxon>Stylommatophora</taxon>
        <taxon>Helicina</taxon>
        <taxon>Arionoidea</taxon>
        <taxon>Arionidae</taxon>
        <taxon>Arion</taxon>
    </lineage>
</organism>
<evidence type="ECO:0000256" key="5">
    <source>
        <dbReference type="ARBA" id="ARBA00022723"/>
    </source>
</evidence>
<keyword evidence="10 15" id="KW-0520">NAD</keyword>
<evidence type="ECO:0000256" key="6">
    <source>
        <dbReference type="ARBA" id="ARBA00022737"/>
    </source>
</evidence>
<dbReference type="FunFam" id="2.20.140.10:FF:000001">
    <property type="entry name" value="Poly [ADP-ribose] polymerase"/>
    <property type="match status" value="1"/>
</dbReference>
<dbReference type="PROSITE" id="PS51060">
    <property type="entry name" value="PARP_ALPHA_HD"/>
    <property type="match status" value="1"/>
</dbReference>
<keyword evidence="6" id="KW-0677">Repeat</keyword>
<keyword evidence="7" id="KW-0013">ADP-ribosylation</keyword>
<dbReference type="EMBL" id="HACG01031207">
    <property type="protein sequence ID" value="CEK78072.1"/>
    <property type="molecule type" value="Transcribed_RNA"/>
</dbReference>
<feature type="domain" description="WGR" evidence="20">
    <location>
        <begin position="256"/>
        <end position="353"/>
    </location>
</feature>
<evidence type="ECO:0000256" key="10">
    <source>
        <dbReference type="ARBA" id="ARBA00023027"/>
    </source>
</evidence>
<gene>
    <name evidence="21" type="primary">ORF108169</name>
</gene>
<evidence type="ECO:0000256" key="1">
    <source>
        <dbReference type="ARBA" id="ARBA00004123"/>
    </source>
</evidence>
<dbReference type="Pfam" id="PF05406">
    <property type="entry name" value="WGR"/>
    <property type="match status" value="1"/>
</dbReference>
<evidence type="ECO:0000256" key="11">
    <source>
        <dbReference type="ARBA" id="ARBA00023125"/>
    </source>
</evidence>
<dbReference type="AlphaFoldDB" id="A0A0B7ABP7"/>
<evidence type="ECO:0000256" key="12">
    <source>
        <dbReference type="ARBA" id="ARBA00023242"/>
    </source>
</evidence>
<feature type="compositionally biased region" description="Basic residues" evidence="16">
    <location>
        <begin position="209"/>
        <end position="222"/>
    </location>
</feature>
<dbReference type="Pfam" id="PF02877">
    <property type="entry name" value="PARP_reg"/>
    <property type="match status" value="1"/>
</dbReference>
<dbReference type="GO" id="GO:0006302">
    <property type="term" value="P:double-strand break repair"/>
    <property type="evidence" value="ECO:0007669"/>
    <property type="project" value="TreeGrafter"/>
</dbReference>
<dbReference type="Gene3D" id="3.90.228.10">
    <property type="match status" value="1"/>
</dbReference>
<dbReference type="SMART" id="SM00678">
    <property type="entry name" value="WWE"/>
    <property type="match status" value="2"/>
</dbReference>
<evidence type="ECO:0000256" key="2">
    <source>
        <dbReference type="ARBA" id="ARBA00022676"/>
    </source>
</evidence>
<dbReference type="InterPro" id="IPR008893">
    <property type="entry name" value="WGR_domain"/>
</dbReference>
<dbReference type="InterPro" id="IPR012317">
    <property type="entry name" value="Poly(ADP-ribose)pol_cat_dom"/>
</dbReference>
<feature type="domain" description="PARP catalytic" evidence="18">
    <location>
        <begin position="511"/>
        <end position="735"/>
    </location>
</feature>
<comment type="catalytic activity">
    <reaction evidence="14">
        <text>NAD(+) + (ADP-D-ribosyl)n-acceptor = nicotinamide + (ADP-D-ribosyl)n+1-acceptor + H(+).</text>
        <dbReference type="EC" id="2.4.2.30"/>
    </reaction>
</comment>
<evidence type="ECO:0000259" key="20">
    <source>
        <dbReference type="PROSITE" id="PS51977"/>
    </source>
</evidence>
<keyword evidence="9" id="KW-0862">Zinc</keyword>
<keyword evidence="12" id="KW-0539">Nucleus</keyword>
<evidence type="ECO:0000256" key="16">
    <source>
        <dbReference type="SAM" id="MobiDB-lite"/>
    </source>
</evidence>
<dbReference type="PROSITE" id="PS51977">
    <property type="entry name" value="WGR"/>
    <property type="match status" value="1"/>
</dbReference>
<name>A0A0B7ABP7_9EUPU</name>
<dbReference type="Gene3D" id="3.30.720.50">
    <property type="match status" value="2"/>
</dbReference>
<evidence type="ECO:0000256" key="7">
    <source>
        <dbReference type="ARBA" id="ARBA00022765"/>
    </source>
</evidence>
<dbReference type="GO" id="GO:0008270">
    <property type="term" value="F:zinc ion binding"/>
    <property type="evidence" value="ECO:0007669"/>
    <property type="project" value="UniProtKB-KW"/>
</dbReference>
<dbReference type="Pfam" id="PF00644">
    <property type="entry name" value="PARP"/>
    <property type="match status" value="1"/>
</dbReference>
<dbReference type="GO" id="GO:0070212">
    <property type="term" value="P:protein poly-ADP-ribosylation"/>
    <property type="evidence" value="ECO:0007669"/>
    <property type="project" value="TreeGrafter"/>
</dbReference>
<dbReference type="InterPro" id="IPR036930">
    <property type="entry name" value="WGR_dom_sf"/>
</dbReference>
<dbReference type="InterPro" id="IPR037197">
    <property type="entry name" value="WWE_dom_sf"/>
</dbReference>
<evidence type="ECO:0000259" key="19">
    <source>
        <dbReference type="PROSITE" id="PS51060"/>
    </source>
</evidence>
<keyword evidence="11" id="KW-0238">DNA-binding</keyword>
<evidence type="ECO:0000256" key="14">
    <source>
        <dbReference type="ARBA" id="ARBA00033987"/>
    </source>
</evidence>
<reference evidence="21" key="1">
    <citation type="submission" date="2014-12" db="EMBL/GenBank/DDBJ databases">
        <title>Insight into the proteome of Arion vulgaris.</title>
        <authorList>
            <person name="Aradska J."/>
            <person name="Bulat T."/>
            <person name="Smidak R."/>
            <person name="Sarate P."/>
            <person name="Gangsoo J."/>
            <person name="Sialana F."/>
            <person name="Bilban M."/>
            <person name="Lubec G."/>
        </authorList>
    </citation>
    <scope>NUCLEOTIDE SEQUENCE</scope>
    <source>
        <tissue evidence="21">Skin</tissue>
    </source>
</reference>
<proteinExistence type="inferred from homology"/>
<dbReference type="InterPro" id="IPR004170">
    <property type="entry name" value="WWE_dom"/>
</dbReference>
<dbReference type="SUPFAM" id="SSF142921">
    <property type="entry name" value="WGR domain-like"/>
    <property type="match status" value="1"/>
</dbReference>
<dbReference type="Gene3D" id="1.20.142.10">
    <property type="entry name" value="Poly(ADP-ribose) polymerase, regulatory domain"/>
    <property type="match status" value="1"/>
</dbReference>
<dbReference type="InterPro" id="IPR018123">
    <property type="entry name" value="WWE-dom_subgr"/>
</dbReference>
<evidence type="ECO:0000259" key="18">
    <source>
        <dbReference type="PROSITE" id="PS51059"/>
    </source>
</evidence>
<dbReference type="SUPFAM" id="SSF56399">
    <property type="entry name" value="ADP-ribosylation"/>
    <property type="match status" value="1"/>
</dbReference>
<evidence type="ECO:0000313" key="21">
    <source>
        <dbReference type="EMBL" id="CEK78072.1"/>
    </source>
</evidence>
<keyword evidence="4" id="KW-0548">Nucleotidyltransferase</keyword>
<feature type="region of interest" description="Disordered" evidence="16">
    <location>
        <begin position="364"/>
        <end position="389"/>
    </location>
</feature>
<dbReference type="SMART" id="SM00773">
    <property type="entry name" value="WGR"/>
    <property type="match status" value="1"/>
</dbReference>
<evidence type="ECO:0000256" key="9">
    <source>
        <dbReference type="ARBA" id="ARBA00022833"/>
    </source>
</evidence>
<dbReference type="GO" id="GO:0005730">
    <property type="term" value="C:nucleolus"/>
    <property type="evidence" value="ECO:0007669"/>
    <property type="project" value="TreeGrafter"/>
</dbReference>
<dbReference type="PROSITE" id="PS50918">
    <property type="entry name" value="WWE"/>
    <property type="match status" value="1"/>
</dbReference>
<feature type="domain" description="PARP alpha-helical" evidence="19">
    <location>
        <begin position="387"/>
        <end position="504"/>
    </location>
</feature>
<dbReference type="GO" id="GO:0003677">
    <property type="term" value="F:DNA binding"/>
    <property type="evidence" value="ECO:0007669"/>
    <property type="project" value="UniProtKB-KW"/>
</dbReference>
<accession>A0A0B7ABP7</accession>
<dbReference type="InterPro" id="IPR036616">
    <property type="entry name" value="Poly(ADP-ribose)pol_reg_dom_sf"/>
</dbReference>
<dbReference type="FunFam" id="1.20.142.10:FF:000001">
    <property type="entry name" value="Poly [ADP-ribose] polymerase"/>
    <property type="match status" value="1"/>
</dbReference>
<dbReference type="EC" id="2.4.2.-" evidence="15"/>
<evidence type="ECO:0000256" key="4">
    <source>
        <dbReference type="ARBA" id="ARBA00022695"/>
    </source>
</evidence>
<feature type="compositionally biased region" description="Basic and acidic residues" evidence="16">
    <location>
        <begin position="372"/>
        <end position="389"/>
    </location>
</feature>
<feature type="compositionally biased region" description="Low complexity" evidence="16">
    <location>
        <begin position="223"/>
        <end position="238"/>
    </location>
</feature>
<dbReference type="InterPro" id="IPR004102">
    <property type="entry name" value="Poly(ADP-ribose)pol_reg_dom"/>
</dbReference>
<dbReference type="GO" id="GO:0016779">
    <property type="term" value="F:nucleotidyltransferase activity"/>
    <property type="evidence" value="ECO:0007669"/>
    <property type="project" value="UniProtKB-KW"/>
</dbReference>
<sequence length="735" mass="83154">MGRTKRTPRTRTADLDSGDAPEEKKIKLESPKIDDFEVQFQWEGDKSKWVLFTKKFNEVLLREYNAGKKQVELDVPNGATLVIIFDKMVQKNKKTGFERRIRAALKNDKNTDFNILEWQEDSSTWTPYSVKMSVELEKAFESGSKLVTIKSPPNTYEIDLKKLTQTNIKTKFSRSFRREIPVSDVPPDYEDNEENNAEEEEQEKEVKKSGRGKGRSGGKSKKTTTSGEGTSKSTVRTVVVKRGSTPVDDQCPVANKCGVYESGKIVWDCMLNQTNIANNNNKYYLIQLLQESGKSGYYVWQRWGRVGYKGQTNLLNCSADLNQATNAFTKKFRDKTGNDWSAKDHFVKVAGKYDLLKMDYSAKEDEDEVDTPEAKNKIENDEEKAPDSKLEKRVQELIQLICDVKSMEDAVMEMKYDAKKAPLGKLTKQQIKAGYEALKNIESLIDKKDFGRNLSDACSDFYTRIPHEFGMQAPPLIRSPQMVKEKIALLEALEDIEIAIKMLKGGDMSENPIDRHYHQLHCGLTTVDHVSEEFKLIDKYLKQTHASTHNQYKMELIDVFVCDKEGEDANFQDYGNRMLLWHGSRLTNWAGILGQGLRIAPPEAPVTGYMFGKGVYFADMSSKSANYCFATKTKNTGLLALCDVSLGSMNDKLAADYSADKLPKGKHSTRGVGKIAPDPSANVTLPDGLIVPVGQGKDTGTINPSGFTLNYNEYIVYDVRQIRMKYLVNVKFHFK</sequence>
<keyword evidence="3 15" id="KW-0808">Transferase</keyword>
<protein>
    <recommendedName>
        <fullName evidence="15">Poly [ADP-ribose] polymerase</fullName>
        <shortName evidence="15">PARP</shortName>
        <ecNumber evidence="15">2.4.2.-</ecNumber>
    </recommendedName>
</protein>
<dbReference type="GO" id="GO:1990404">
    <property type="term" value="F:NAD+-protein mono-ADP-ribosyltransferase activity"/>
    <property type="evidence" value="ECO:0007669"/>
    <property type="project" value="TreeGrafter"/>
</dbReference>